<sequence length="847" mass="95863">MAVSSSTSAFVSALIFYGFIFLAFITGFLLLRSEDKRIYQPRTFLESIPENERTEPLPRGYFSWLKSLVFKPDIYVLRQTGLDGYFFLRYLKFVVFISFVGIIMLWPILLPVNATGGGGQTGLDLLSFANVANPDRYYAHVFLCWFFFGFVLFAIYREFIYFISVRQAVLTSPQYWNRVSFRTVLFQTVPESYLNERTLLSLFPEARNVWINRNHKVLADKVDKRDKLALQLEAAEVKLLKTAVKKRLNADKKAGADTTVEQGSTIDAYVPEKKRPTRRLKPIIGKKVDTIQHNRSELAELNPEVKRMQDHYTSAKKLNSAFIEFNTPEAAFDAYQLVAHHMPLHMAPRYIGLRPDDIIWPNLRLLWWERLIRKYATTAFIVALIVFWAIPVSVVGMISNITYITNRVPFLRFILNLPPVLFGLITALLPTIMLAALMALLPIILRLMARLAGAPSHSLVELHVQNSYFGFQVVQVFLVTTIASAATSVVTQIIDDPTAALTLLANNLPKASNFYISYLILQGLAIGGGLFLQITGLILFRIMSFFLDNTPRKMYKRWSSLSAIGWGTLFPLYTTLAVIAITYSIISPVILLFSGVAFAILYVAYLYNLMYVYQPPLDLTGLAYPRALWQTFTGFYLALVCLLGLFAVGKNWACIVLTAVMLVFTTFFQISLQTAIVPLIDVLPKSIEMERAHALGVDRSTPVGRATPVNEDTTPTLTEKSTTHNHDVEASTANESEGKMAKYTKSILRFLRPDIYSSYLEMKRTMVPDWPVPKYSVEEERSAYDMPAVTAVAPFLWIPRDPYGWSKTEIDNTASVIGISDEGSYFDEKGKIVRDGLPPDYEPVKHL</sequence>
<comment type="caution">
    <text evidence="1">The sequence shown here is derived from an EMBL/GenBank/DDBJ whole genome shotgun (WGS) entry which is preliminary data.</text>
</comment>
<dbReference type="EMBL" id="MU970084">
    <property type="protein sequence ID" value="KAK9322090.1"/>
    <property type="molecule type" value="Genomic_DNA"/>
</dbReference>
<evidence type="ECO:0000313" key="2">
    <source>
        <dbReference type="Proteomes" id="UP001489719"/>
    </source>
</evidence>
<reference evidence="2" key="1">
    <citation type="journal article" date="2024" name="Front. Bioeng. Biotechnol.">
        <title>Genome-scale model development and genomic sequencing of the oleaginous clade Lipomyces.</title>
        <authorList>
            <person name="Czajka J.J."/>
            <person name="Han Y."/>
            <person name="Kim J."/>
            <person name="Mondo S.J."/>
            <person name="Hofstad B.A."/>
            <person name="Robles A."/>
            <person name="Haridas S."/>
            <person name="Riley R."/>
            <person name="LaButti K."/>
            <person name="Pangilinan J."/>
            <person name="Andreopoulos W."/>
            <person name="Lipzen A."/>
            <person name="Yan J."/>
            <person name="Wang M."/>
            <person name="Ng V."/>
            <person name="Grigoriev I.V."/>
            <person name="Spatafora J.W."/>
            <person name="Magnuson J.K."/>
            <person name="Baker S.E."/>
            <person name="Pomraning K.R."/>
        </authorList>
    </citation>
    <scope>NUCLEOTIDE SEQUENCE [LARGE SCALE GENOMIC DNA]</scope>
    <source>
        <strain evidence="2">CBS 10300</strain>
    </source>
</reference>
<proteinExistence type="predicted"/>
<organism evidence="1 2">
    <name type="scientific">Lipomyces orientalis</name>
    <dbReference type="NCBI Taxonomy" id="1233043"/>
    <lineage>
        <taxon>Eukaryota</taxon>
        <taxon>Fungi</taxon>
        <taxon>Dikarya</taxon>
        <taxon>Ascomycota</taxon>
        <taxon>Saccharomycotina</taxon>
        <taxon>Lipomycetes</taxon>
        <taxon>Lipomycetales</taxon>
        <taxon>Lipomycetaceae</taxon>
        <taxon>Lipomyces</taxon>
    </lineage>
</organism>
<keyword evidence="2" id="KW-1185">Reference proteome</keyword>
<name>A0ACC3TM65_9ASCO</name>
<dbReference type="Proteomes" id="UP001489719">
    <property type="component" value="Unassembled WGS sequence"/>
</dbReference>
<evidence type="ECO:0000313" key="1">
    <source>
        <dbReference type="EMBL" id="KAK9322090.1"/>
    </source>
</evidence>
<accession>A0ACC3TM65</accession>
<protein>
    <submittedName>
        <fullName evidence="1">Uncharacterized protein</fullName>
    </submittedName>
</protein>
<gene>
    <name evidence="1" type="ORF">V1517DRAFT_276783</name>
</gene>